<name>A0ABU1CH78_9GAMM</name>
<dbReference type="Pfam" id="PF12412">
    <property type="entry name" value="DUF3667"/>
    <property type="match status" value="1"/>
</dbReference>
<reference evidence="2 3" key="1">
    <citation type="submission" date="2023-04" db="EMBL/GenBank/DDBJ databases">
        <title>Lysobacter sp. strain UC isolated from soil sample.</title>
        <authorList>
            <person name="Choksket S."/>
            <person name="Harshvardhan F."/>
            <person name="Rana R."/>
            <person name="Patil P.B."/>
            <person name="Korpole S."/>
        </authorList>
    </citation>
    <scope>NUCLEOTIDE SEQUENCE [LARGE SCALE GENOMIC DNA]</scope>
    <source>
        <strain evidence="2 3">UC</strain>
    </source>
</reference>
<keyword evidence="1" id="KW-0472">Membrane</keyword>
<gene>
    <name evidence="2" type="ORF">P8609_15185</name>
</gene>
<organism evidence="2 3">
    <name type="scientific">Lysobacter arvi</name>
    <dbReference type="NCBI Taxonomy" id="3038776"/>
    <lineage>
        <taxon>Bacteria</taxon>
        <taxon>Pseudomonadati</taxon>
        <taxon>Pseudomonadota</taxon>
        <taxon>Gammaproteobacteria</taxon>
        <taxon>Lysobacterales</taxon>
        <taxon>Lysobacteraceae</taxon>
        <taxon>Lysobacter</taxon>
    </lineage>
</organism>
<sequence>MSSSTGHASHEAFPTHCENCGAALQGHYCHDCGQSVVNPIRHAAHAMEEVFEAFWHLDGRIFRTLRDLLSPGRVAINYLSGQRAKYVAPLRLFVVLSVLTFFVAQLVIHVESQDTTVELLDKGVSDNPNRAQNVNRENKRFATATTIEEIERIRATELAELAEGRDAVSTMLPHARKPFEIAMVDVNAAADRRTQELIRTQNLTPNEVEKEKAAALKEIQAERKETKSTPEMDKARTLAEVETLRDERVRKQQADLAALKPEQALERRRLLAEIRETNEAAGCRAAQLQIAAARGSEGTRTRKAAADARIYGETNCDGRLTLFGSDEPWDEELNPLVIAWAPDFVNKWVNRQIAHGKDNVARLQHDPGLFVKAMLGAVPSALFLLVPVFALLLKLAYLGSKRLYLEHLVVALYSHAYLLLAILAFFLLMALDNAITPGWPGFGWISGTLEFLIWMWMPIYLWIMQKRVYGNGWLLTSLRYFVIGNLYFVLLGFAVVFITVASIVRM</sequence>
<feature type="transmembrane region" description="Helical" evidence="1">
    <location>
        <begin position="484"/>
        <end position="504"/>
    </location>
</feature>
<proteinExistence type="predicted"/>
<feature type="transmembrane region" description="Helical" evidence="1">
    <location>
        <begin position="90"/>
        <end position="108"/>
    </location>
</feature>
<comment type="caution">
    <text evidence="2">The sequence shown here is derived from an EMBL/GenBank/DDBJ whole genome shotgun (WGS) entry which is preliminary data.</text>
</comment>
<accession>A0ABU1CH78</accession>
<keyword evidence="3" id="KW-1185">Reference proteome</keyword>
<keyword evidence="1" id="KW-0812">Transmembrane</keyword>
<dbReference type="Proteomes" id="UP001233535">
    <property type="component" value="Unassembled WGS sequence"/>
</dbReference>
<feature type="transmembrane region" description="Helical" evidence="1">
    <location>
        <begin position="408"/>
        <end position="430"/>
    </location>
</feature>
<dbReference type="EMBL" id="JARUHG010000005">
    <property type="protein sequence ID" value="MDR0184306.1"/>
    <property type="molecule type" value="Genomic_DNA"/>
</dbReference>
<dbReference type="InterPro" id="IPR022134">
    <property type="entry name" value="DUF3667"/>
</dbReference>
<evidence type="ECO:0000313" key="2">
    <source>
        <dbReference type="EMBL" id="MDR0184306.1"/>
    </source>
</evidence>
<feature type="transmembrane region" description="Helical" evidence="1">
    <location>
        <begin position="442"/>
        <end position="463"/>
    </location>
</feature>
<evidence type="ECO:0000256" key="1">
    <source>
        <dbReference type="SAM" id="Phobius"/>
    </source>
</evidence>
<protein>
    <submittedName>
        <fullName evidence="2">DUF3667 domain-containing protein</fullName>
    </submittedName>
</protein>
<feature type="transmembrane region" description="Helical" evidence="1">
    <location>
        <begin position="373"/>
        <end position="396"/>
    </location>
</feature>
<evidence type="ECO:0000313" key="3">
    <source>
        <dbReference type="Proteomes" id="UP001233535"/>
    </source>
</evidence>
<keyword evidence="1" id="KW-1133">Transmembrane helix</keyword>